<sequence>MPRFDRVLDTEMKQAEHMMVESPLDGADLKDLEEPPADFPSMTSSSFYPNSHNPSIHCPNNRRNSTPLAGNAKELKEQFCAVYQEEEKTIFDVSCVWLVHKDKVPSEEQVLRNLWYIQGDKSFDYEDLDLDAKHTFYAFIHPPGSIPVKLNYKSGIKKFLKSECTIIVSPDDSVDSLRDEIAKVTHTNPMSFKLLINGKKIEAETDLWPIIQSHSNCTIVVEQSTKIEIDIVTSTGTCSEDANQKVLISRFKYEKVDTLKKEVCDQLQMPLHCIDLYHNDNHLKDNESLRSSRLRNKDQIKAVVLRNRIWLKIRMVRCKSKWVDIEVDDQTLTTVGHLKAFARSQLVKIATESPSDVLDSNQECSSEFPIEMIAIYKGNVLGDQENLHSAGVNMNDTIVFVEYEKRCFTAMVGEIPIFFCKEGCGQTQRVIAMCNGKIYFFAHESLTGSENGNQCKLFYQQPYSLPAQPGLRLCPDPLRTHIPISPSSPAISSASQNTDTYTMCKSKSIPQFISAVNSPMSKPQLQSSSVNKSKGLSTACRQSTSMWIKWNLNFNT</sequence>
<evidence type="ECO:0000313" key="2">
    <source>
        <dbReference type="EMBL" id="PVD36055.1"/>
    </source>
</evidence>
<dbReference type="InterPro" id="IPR029071">
    <property type="entry name" value="Ubiquitin-like_domsf"/>
</dbReference>
<name>A0A2T7PRL3_POMCA</name>
<reference evidence="2 3" key="1">
    <citation type="submission" date="2018-04" db="EMBL/GenBank/DDBJ databases">
        <title>The genome of golden apple snail Pomacea canaliculata provides insight into stress tolerance and invasive adaptation.</title>
        <authorList>
            <person name="Liu C."/>
            <person name="Liu B."/>
            <person name="Ren Y."/>
            <person name="Zhang Y."/>
            <person name="Wang H."/>
            <person name="Li S."/>
            <person name="Jiang F."/>
            <person name="Yin L."/>
            <person name="Zhang G."/>
            <person name="Qian W."/>
            <person name="Fan W."/>
        </authorList>
    </citation>
    <scope>NUCLEOTIDE SEQUENCE [LARGE SCALE GENOMIC DNA]</scope>
    <source>
        <strain evidence="2">SZHN2017</strain>
        <tissue evidence="2">Muscle</tissue>
    </source>
</reference>
<keyword evidence="3" id="KW-1185">Reference proteome</keyword>
<dbReference type="CDD" id="cd17039">
    <property type="entry name" value="Ubl_ubiquitin_like"/>
    <property type="match status" value="1"/>
</dbReference>
<feature type="compositionally biased region" description="Polar residues" evidence="1">
    <location>
        <begin position="41"/>
        <end position="54"/>
    </location>
</feature>
<dbReference type="OrthoDB" id="10578496at2759"/>
<dbReference type="AlphaFoldDB" id="A0A2T7PRL3"/>
<proteinExistence type="predicted"/>
<dbReference type="Proteomes" id="UP000245119">
    <property type="component" value="Linkage Group LG2"/>
</dbReference>
<dbReference type="SUPFAM" id="SSF54236">
    <property type="entry name" value="Ubiquitin-like"/>
    <property type="match status" value="2"/>
</dbReference>
<evidence type="ECO:0008006" key="4">
    <source>
        <dbReference type="Google" id="ProtNLM"/>
    </source>
</evidence>
<comment type="caution">
    <text evidence="2">The sequence shown here is derived from an EMBL/GenBank/DDBJ whole genome shotgun (WGS) entry which is preliminary data.</text>
</comment>
<organism evidence="2 3">
    <name type="scientific">Pomacea canaliculata</name>
    <name type="common">Golden apple snail</name>
    <dbReference type="NCBI Taxonomy" id="400727"/>
    <lineage>
        <taxon>Eukaryota</taxon>
        <taxon>Metazoa</taxon>
        <taxon>Spiralia</taxon>
        <taxon>Lophotrochozoa</taxon>
        <taxon>Mollusca</taxon>
        <taxon>Gastropoda</taxon>
        <taxon>Caenogastropoda</taxon>
        <taxon>Architaenioglossa</taxon>
        <taxon>Ampullarioidea</taxon>
        <taxon>Ampullariidae</taxon>
        <taxon>Pomacea</taxon>
    </lineage>
</organism>
<protein>
    <recommendedName>
        <fullName evidence="4">Ubiquitin-like domain-containing protein</fullName>
    </recommendedName>
</protein>
<gene>
    <name evidence="2" type="ORF">C0Q70_03025</name>
</gene>
<feature type="region of interest" description="Disordered" evidence="1">
    <location>
        <begin position="26"/>
        <end position="65"/>
    </location>
</feature>
<evidence type="ECO:0000313" key="3">
    <source>
        <dbReference type="Proteomes" id="UP000245119"/>
    </source>
</evidence>
<dbReference type="EMBL" id="PZQS01000002">
    <property type="protein sequence ID" value="PVD36055.1"/>
    <property type="molecule type" value="Genomic_DNA"/>
</dbReference>
<evidence type="ECO:0000256" key="1">
    <source>
        <dbReference type="SAM" id="MobiDB-lite"/>
    </source>
</evidence>
<accession>A0A2T7PRL3</accession>